<dbReference type="Pfam" id="PF00528">
    <property type="entry name" value="BPD_transp_1"/>
    <property type="match status" value="1"/>
</dbReference>
<dbReference type="PANTHER" id="PTHR43386:SF1">
    <property type="entry name" value="D,D-DIPEPTIDE TRANSPORT SYSTEM PERMEASE PROTEIN DDPC-RELATED"/>
    <property type="match status" value="1"/>
</dbReference>
<gene>
    <name evidence="10" type="ORF">FOZ76_17360</name>
</gene>
<evidence type="ECO:0000256" key="2">
    <source>
        <dbReference type="ARBA" id="ARBA00022448"/>
    </source>
</evidence>
<evidence type="ECO:0000256" key="1">
    <source>
        <dbReference type="ARBA" id="ARBA00004651"/>
    </source>
</evidence>
<dbReference type="SUPFAM" id="SSF161098">
    <property type="entry name" value="MetI-like"/>
    <property type="match status" value="1"/>
</dbReference>
<name>A0A556AH01_9BURK</name>
<evidence type="ECO:0000256" key="8">
    <source>
        <dbReference type="SAM" id="MobiDB-lite"/>
    </source>
</evidence>
<evidence type="ECO:0000256" key="7">
    <source>
        <dbReference type="RuleBase" id="RU363032"/>
    </source>
</evidence>
<comment type="caution">
    <text evidence="10">The sequence shown here is derived from an EMBL/GenBank/DDBJ whole genome shotgun (WGS) entry which is preliminary data.</text>
</comment>
<dbReference type="PROSITE" id="PS50928">
    <property type="entry name" value="ABC_TM1"/>
    <property type="match status" value="1"/>
</dbReference>
<dbReference type="PANTHER" id="PTHR43386">
    <property type="entry name" value="OLIGOPEPTIDE TRANSPORT SYSTEM PERMEASE PROTEIN APPC"/>
    <property type="match status" value="1"/>
</dbReference>
<evidence type="ECO:0000256" key="3">
    <source>
        <dbReference type="ARBA" id="ARBA00022475"/>
    </source>
</evidence>
<keyword evidence="2 7" id="KW-0813">Transport</keyword>
<proteinExistence type="inferred from homology"/>
<keyword evidence="6 7" id="KW-0472">Membrane</keyword>
<evidence type="ECO:0000256" key="4">
    <source>
        <dbReference type="ARBA" id="ARBA00022692"/>
    </source>
</evidence>
<dbReference type="CDD" id="cd06261">
    <property type="entry name" value="TM_PBP2"/>
    <property type="match status" value="1"/>
</dbReference>
<keyword evidence="11" id="KW-1185">Reference proteome</keyword>
<sequence length="298" mass="32186">MRSPTPPPAAAPSAATPRRRTGLARGWHRFRSNRLAFAGTLVLVVLLVVALLAPWIAPYPDDIADAVHFDVLLQPPSWQHWMGTDEAGRDVLTRVMYGARLSFMMVAIVLSIAVAIGVPVGLVAGYFGGRIEQLLMRITDVFSAVPALVLALAITVVLGPSLENAMIALGFVWWRGFARIAHGRTLSIKQENFITVARTLGASHLHIMFREILPNMTSSLLVSLSLNAGYAILVGTSLSFLGAGASPPAAEWGLMVATSRHYLPDAWWASMFPGLAIFVTVMSFNLLGDGLRDFLGED</sequence>
<reference evidence="10 11" key="1">
    <citation type="submission" date="2019-07" db="EMBL/GenBank/DDBJ databases">
        <title>Qingshengfaniella alkalisoli gen. nov., sp. nov., isolated from saline soil.</title>
        <authorList>
            <person name="Xu L."/>
            <person name="Huang X.-X."/>
            <person name="Sun J.-Q."/>
        </authorList>
    </citation>
    <scope>NUCLEOTIDE SEQUENCE [LARGE SCALE GENOMIC DNA]</scope>
    <source>
        <strain evidence="10 11">DSM 27279</strain>
    </source>
</reference>
<dbReference type="InterPro" id="IPR000515">
    <property type="entry name" value="MetI-like"/>
</dbReference>
<organism evidence="10 11">
    <name type="scientific">Verticiella sediminum</name>
    <dbReference type="NCBI Taxonomy" id="1247510"/>
    <lineage>
        <taxon>Bacteria</taxon>
        <taxon>Pseudomonadati</taxon>
        <taxon>Pseudomonadota</taxon>
        <taxon>Betaproteobacteria</taxon>
        <taxon>Burkholderiales</taxon>
        <taxon>Alcaligenaceae</taxon>
        <taxon>Verticiella</taxon>
    </lineage>
</organism>
<evidence type="ECO:0000256" key="6">
    <source>
        <dbReference type="ARBA" id="ARBA00023136"/>
    </source>
</evidence>
<dbReference type="GO" id="GO:0055085">
    <property type="term" value="P:transmembrane transport"/>
    <property type="evidence" value="ECO:0007669"/>
    <property type="project" value="InterPro"/>
</dbReference>
<dbReference type="OrthoDB" id="9783218at2"/>
<feature type="transmembrane region" description="Helical" evidence="7">
    <location>
        <begin position="220"/>
        <end position="246"/>
    </location>
</feature>
<comment type="subcellular location">
    <subcellularLocation>
        <location evidence="1 7">Cell membrane</location>
        <topology evidence="1 7">Multi-pass membrane protein</topology>
    </subcellularLocation>
</comment>
<feature type="region of interest" description="Disordered" evidence="8">
    <location>
        <begin position="1"/>
        <end position="20"/>
    </location>
</feature>
<feature type="domain" description="ABC transmembrane type-1" evidence="9">
    <location>
        <begin position="99"/>
        <end position="288"/>
    </location>
</feature>
<dbReference type="InterPro" id="IPR025966">
    <property type="entry name" value="OppC_N"/>
</dbReference>
<keyword evidence="3" id="KW-1003">Cell membrane</keyword>
<evidence type="ECO:0000256" key="5">
    <source>
        <dbReference type="ARBA" id="ARBA00022989"/>
    </source>
</evidence>
<feature type="compositionally biased region" description="Pro residues" evidence="8">
    <location>
        <begin position="1"/>
        <end position="10"/>
    </location>
</feature>
<feature type="transmembrane region" description="Helical" evidence="7">
    <location>
        <begin position="141"/>
        <end position="159"/>
    </location>
</feature>
<protein>
    <submittedName>
        <fullName evidence="10">ABC transporter permease</fullName>
    </submittedName>
</protein>
<feature type="transmembrane region" description="Helical" evidence="7">
    <location>
        <begin position="103"/>
        <end position="129"/>
    </location>
</feature>
<dbReference type="Proteomes" id="UP000318405">
    <property type="component" value="Unassembled WGS sequence"/>
</dbReference>
<dbReference type="Gene3D" id="1.10.3720.10">
    <property type="entry name" value="MetI-like"/>
    <property type="match status" value="1"/>
</dbReference>
<feature type="transmembrane region" description="Helical" evidence="7">
    <location>
        <begin position="35"/>
        <end position="57"/>
    </location>
</feature>
<evidence type="ECO:0000313" key="10">
    <source>
        <dbReference type="EMBL" id="TSH92153.1"/>
    </source>
</evidence>
<accession>A0A556AH01</accession>
<dbReference type="EMBL" id="VLTJ01000030">
    <property type="protein sequence ID" value="TSH92153.1"/>
    <property type="molecule type" value="Genomic_DNA"/>
</dbReference>
<keyword evidence="4 7" id="KW-0812">Transmembrane</keyword>
<dbReference type="Pfam" id="PF12911">
    <property type="entry name" value="OppC_N"/>
    <property type="match status" value="1"/>
</dbReference>
<dbReference type="AlphaFoldDB" id="A0A556AH01"/>
<keyword evidence="5 7" id="KW-1133">Transmembrane helix</keyword>
<evidence type="ECO:0000313" key="11">
    <source>
        <dbReference type="Proteomes" id="UP000318405"/>
    </source>
</evidence>
<dbReference type="GO" id="GO:0005886">
    <property type="term" value="C:plasma membrane"/>
    <property type="evidence" value="ECO:0007669"/>
    <property type="project" value="UniProtKB-SubCell"/>
</dbReference>
<feature type="transmembrane region" description="Helical" evidence="7">
    <location>
        <begin position="266"/>
        <end position="287"/>
    </location>
</feature>
<comment type="similarity">
    <text evidence="7">Belongs to the binding-protein-dependent transport system permease family.</text>
</comment>
<dbReference type="InterPro" id="IPR035906">
    <property type="entry name" value="MetI-like_sf"/>
</dbReference>
<dbReference type="InterPro" id="IPR050366">
    <property type="entry name" value="BP-dependent_transpt_permease"/>
</dbReference>
<evidence type="ECO:0000259" key="9">
    <source>
        <dbReference type="PROSITE" id="PS50928"/>
    </source>
</evidence>